<keyword evidence="8" id="KW-1185">Reference proteome</keyword>
<dbReference type="GO" id="GO:0004714">
    <property type="term" value="F:transmembrane receptor protein tyrosine kinase activity"/>
    <property type="evidence" value="ECO:0007669"/>
    <property type="project" value="InterPro"/>
</dbReference>
<evidence type="ECO:0000259" key="6">
    <source>
        <dbReference type="Pfam" id="PF12819"/>
    </source>
</evidence>
<dbReference type="EMBL" id="KZ305025">
    <property type="protein sequence ID" value="PIA55200.1"/>
    <property type="molecule type" value="Genomic_DNA"/>
</dbReference>
<evidence type="ECO:0000313" key="8">
    <source>
        <dbReference type="Proteomes" id="UP000230069"/>
    </source>
</evidence>
<comment type="subcellular location">
    <subcellularLocation>
        <location evidence="1">Membrane</location>
        <topology evidence="1">Single-pass type I membrane protein</topology>
    </subcellularLocation>
</comment>
<dbReference type="InterPro" id="IPR045272">
    <property type="entry name" value="ANXUR1/2-like"/>
</dbReference>
<dbReference type="GO" id="GO:0016020">
    <property type="term" value="C:membrane"/>
    <property type="evidence" value="ECO:0007669"/>
    <property type="project" value="UniProtKB-SubCell"/>
</dbReference>
<keyword evidence="3" id="KW-0547">Nucleotide-binding</keyword>
<name>A0A2G5EHL6_AQUCA</name>
<sequence>MGEPVISPSNDTLGRSWDADQGYLQNRNFVKMVSNIGAVNYAPGWATSEIAPSAVYGTAAEMNTAEVSNSNFNVTWEFDVHPDFEYLIRFHFCDIVSNALNQLYFNVYLDSQLVSQDFDLTQLTNALATSVYRDYIVKVT</sequence>
<dbReference type="Pfam" id="PF12819">
    <property type="entry name" value="Malectin_like"/>
    <property type="match status" value="1"/>
</dbReference>
<organism evidence="7 8">
    <name type="scientific">Aquilegia coerulea</name>
    <name type="common">Rocky mountain columbine</name>
    <dbReference type="NCBI Taxonomy" id="218851"/>
    <lineage>
        <taxon>Eukaryota</taxon>
        <taxon>Viridiplantae</taxon>
        <taxon>Streptophyta</taxon>
        <taxon>Embryophyta</taxon>
        <taxon>Tracheophyta</taxon>
        <taxon>Spermatophyta</taxon>
        <taxon>Magnoliopsida</taxon>
        <taxon>Ranunculales</taxon>
        <taxon>Ranunculaceae</taxon>
        <taxon>Thalictroideae</taxon>
        <taxon>Aquilegia</taxon>
    </lineage>
</organism>
<dbReference type="OrthoDB" id="1745392at2759"/>
<dbReference type="InParanoid" id="A0A2G5EHL6"/>
<accession>A0A2G5EHL6</accession>
<evidence type="ECO:0000256" key="5">
    <source>
        <dbReference type="ARBA" id="ARBA00023180"/>
    </source>
</evidence>
<keyword evidence="2" id="KW-0808">Transferase</keyword>
<dbReference type="Gene3D" id="2.60.120.430">
    <property type="entry name" value="Galactose-binding lectin"/>
    <property type="match status" value="1"/>
</dbReference>
<dbReference type="Proteomes" id="UP000230069">
    <property type="component" value="Unassembled WGS sequence"/>
</dbReference>
<proteinExistence type="predicted"/>
<feature type="domain" description="Malectin-like" evidence="6">
    <location>
        <begin position="6"/>
        <end position="139"/>
    </location>
</feature>
<reference evidence="7 8" key="1">
    <citation type="submission" date="2017-09" db="EMBL/GenBank/DDBJ databases">
        <title>WGS assembly of Aquilegia coerulea Goldsmith.</title>
        <authorList>
            <person name="Hodges S."/>
            <person name="Kramer E."/>
            <person name="Nordborg M."/>
            <person name="Tomkins J."/>
            <person name="Borevitz J."/>
            <person name="Derieg N."/>
            <person name="Yan J."/>
            <person name="Mihaltcheva S."/>
            <person name="Hayes R.D."/>
            <person name="Rokhsar D."/>
        </authorList>
    </citation>
    <scope>NUCLEOTIDE SEQUENCE [LARGE SCALE GENOMIC DNA]</scope>
    <source>
        <strain evidence="8">cv. Goldsmith</strain>
    </source>
</reference>
<dbReference type="GO" id="GO:0005524">
    <property type="term" value="F:ATP binding"/>
    <property type="evidence" value="ECO:0007669"/>
    <property type="project" value="UniProtKB-KW"/>
</dbReference>
<evidence type="ECO:0000256" key="2">
    <source>
        <dbReference type="ARBA" id="ARBA00022679"/>
    </source>
</evidence>
<dbReference type="InterPro" id="IPR024788">
    <property type="entry name" value="Malectin-like_Carb-bd_dom"/>
</dbReference>
<keyword evidence="4" id="KW-0067">ATP-binding</keyword>
<dbReference type="AlphaFoldDB" id="A0A2G5EHL6"/>
<evidence type="ECO:0000256" key="4">
    <source>
        <dbReference type="ARBA" id="ARBA00022840"/>
    </source>
</evidence>
<evidence type="ECO:0000256" key="1">
    <source>
        <dbReference type="ARBA" id="ARBA00004479"/>
    </source>
</evidence>
<dbReference type="FunFam" id="2.60.120.430:FF:000001">
    <property type="entry name" value="Receptor-like protein kinase FERONIA"/>
    <property type="match status" value="1"/>
</dbReference>
<evidence type="ECO:0000313" key="7">
    <source>
        <dbReference type="EMBL" id="PIA55200.1"/>
    </source>
</evidence>
<dbReference type="PANTHER" id="PTHR34590">
    <property type="entry name" value="OS03G0124300 PROTEIN-RELATED"/>
    <property type="match status" value="1"/>
</dbReference>
<keyword evidence="5" id="KW-0325">Glycoprotein</keyword>
<gene>
    <name evidence="7" type="ORF">AQUCO_00800136v1</name>
</gene>
<dbReference type="STRING" id="218851.A0A2G5EHL6"/>
<evidence type="ECO:0000256" key="3">
    <source>
        <dbReference type="ARBA" id="ARBA00022741"/>
    </source>
</evidence>
<protein>
    <recommendedName>
        <fullName evidence="6">Malectin-like domain-containing protein</fullName>
    </recommendedName>
</protein>
<dbReference type="PANTHER" id="PTHR34590:SF10">
    <property type="entry name" value="RECEPTOR-LIKE PROTEIN KINASE HERK 1"/>
    <property type="match status" value="1"/>
</dbReference>